<dbReference type="EMBL" id="NCEQ01000006">
    <property type="protein sequence ID" value="OYX57403.1"/>
    <property type="molecule type" value="Genomic_DNA"/>
</dbReference>
<dbReference type="InterPro" id="IPR050595">
    <property type="entry name" value="Bact_response_regulator"/>
</dbReference>
<name>A0A258HM57_9CAUL</name>
<dbReference type="SUPFAM" id="SSF52172">
    <property type="entry name" value="CheY-like"/>
    <property type="match status" value="1"/>
</dbReference>
<accession>A0A258HM57</accession>
<feature type="domain" description="Response regulatory" evidence="3">
    <location>
        <begin position="18"/>
        <end position="136"/>
    </location>
</feature>
<dbReference type="PROSITE" id="PS50110">
    <property type="entry name" value="RESPONSE_REGULATORY"/>
    <property type="match status" value="1"/>
</dbReference>
<keyword evidence="1" id="KW-0597">Phosphoprotein</keyword>
<dbReference type="PANTHER" id="PTHR44591:SF3">
    <property type="entry name" value="RESPONSE REGULATORY DOMAIN-CONTAINING PROTEIN"/>
    <property type="match status" value="1"/>
</dbReference>
<evidence type="ECO:0000313" key="5">
    <source>
        <dbReference type="Proteomes" id="UP000216147"/>
    </source>
</evidence>
<evidence type="ECO:0000256" key="2">
    <source>
        <dbReference type="PROSITE-ProRule" id="PRU00169"/>
    </source>
</evidence>
<dbReference type="Proteomes" id="UP000216147">
    <property type="component" value="Unassembled WGS sequence"/>
</dbReference>
<reference evidence="4 5" key="1">
    <citation type="submission" date="2017-03" db="EMBL/GenBank/DDBJ databases">
        <title>Lifting the veil on microbial sulfur biogeochemistry in mining wastewaters.</title>
        <authorList>
            <person name="Kantor R.S."/>
            <person name="Colenbrander Nelson T."/>
            <person name="Marshall S."/>
            <person name="Bennett D."/>
            <person name="Apte S."/>
            <person name="Camacho D."/>
            <person name="Thomas B.C."/>
            <person name="Warren L.A."/>
            <person name="Banfield J.F."/>
        </authorList>
    </citation>
    <scope>NUCLEOTIDE SEQUENCE [LARGE SCALE GENOMIC DNA]</scope>
    <source>
        <strain evidence="4">32-68-21</strain>
    </source>
</reference>
<sequence length="269" mass="28763">MFAADAKTLNRIEPVVRRVLIADPNLASARLLLDIMKSLGAREVVTESDEHRVLDHAREMEPGLIFTERSGARLDGERLAKSIRRSNLACRRAPIIMMTADATASSIKGARDSGVHEFLRKPFTSADLFRRVENVALKPRDWIEAVGYVGPDRRRFNSGEYAGPQKRKADKPASAAGAALAVKDQAMRILSASLAQFDSDPMQAVRAVKQQAETLKALAMKTSDTRLAVAAAGLEGCLAAGAPTKAVLAGPIGAILALAEPGAELTRAG</sequence>
<dbReference type="SMART" id="SM00448">
    <property type="entry name" value="REC"/>
    <property type="match status" value="1"/>
</dbReference>
<protein>
    <recommendedName>
        <fullName evidence="3">Response regulatory domain-containing protein</fullName>
    </recommendedName>
</protein>
<evidence type="ECO:0000256" key="1">
    <source>
        <dbReference type="ARBA" id="ARBA00022553"/>
    </source>
</evidence>
<comment type="caution">
    <text evidence="2">Lacks conserved residue(s) required for the propagation of feature annotation.</text>
</comment>
<dbReference type="InterPro" id="IPR001789">
    <property type="entry name" value="Sig_transdc_resp-reg_receiver"/>
</dbReference>
<evidence type="ECO:0000313" key="4">
    <source>
        <dbReference type="EMBL" id="OYX57403.1"/>
    </source>
</evidence>
<dbReference type="AlphaFoldDB" id="A0A258HM57"/>
<dbReference type="GO" id="GO:0000160">
    <property type="term" value="P:phosphorelay signal transduction system"/>
    <property type="evidence" value="ECO:0007669"/>
    <property type="project" value="InterPro"/>
</dbReference>
<dbReference type="Pfam" id="PF00072">
    <property type="entry name" value="Response_reg"/>
    <property type="match status" value="1"/>
</dbReference>
<evidence type="ECO:0000259" key="3">
    <source>
        <dbReference type="PROSITE" id="PS50110"/>
    </source>
</evidence>
<proteinExistence type="predicted"/>
<dbReference type="InterPro" id="IPR011006">
    <property type="entry name" value="CheY-like_superfamily"/>
</dbReference>
<dbReference type="PANTHER" id="PTHR44591">
    <property type="entry name" value="STRESS RESPONSE REGULATOR PROTEIN 1"/>
    <property type="match status" value="1"/>
</dbReference>
<organism evidence="4 5">
    <name type="scientific">Brevundimonas subvibrioides</name>
    <dbReference type="NCBI Taxonomy" id="74313"/>
    <lineage>
        <taxon>Bacteria</taxon>
        <taxon>Pseudomonadati</taxon>
        <taxon>Pseudomonadota</taxon>
        <taxon>Alphaproteobacteria</taxon>
        <taxon>Caulobacterales</taxon>
        <taxon>Caulobacteraceae</taxon>
        <taxon>Brevundimonas</taxon>
    </lineage>
</organism>
<gene>
    <name evidence="4" type="ORF">B7Y86_06785</name>
</gene>
<dbReference type="Gene3D" id="3.40.50.2300">
    <property type="match status" value="1"/>
</dbReference>
<comment type="caution">
    <text evidence="4">The sequence shown here is derived from an EMBL/GenBank/DDBJ whole genome shotgun (WGS) entry which is preliminary data.</text>
</comment>